<keyword evidence="7" id="KW-0961">Cell wall biogenesis/degradation</keyword>
<dbReference type="PANTHER" id="PTHR31375">
    <property type="match status" value="1"/>
</dbReference>
<keyword evidence="3" id="KW-0134">Cell wall</keyword>
<evidence type="ECO:0000256" key="9">
    <source>
        <dbReference type="RuleBase" id="RU361169"/>
    </source>
</evidence>
<dbReference type="Gene3D" id="2.160.20.10">
    <property type="entry name" value="Single-stranded right-handed beta-helix, Pectin lyase-like"/>
    <property type="match status" value="1"/>
</dbReference>
<organism evidence="11 12">
    <name type="scientific">Erythroxylum novogranatense</name>
    <dbReference type="NCBI Taxonomy" id="1862640"/>
    <lineage>
        <taxon>Eukaryota</taxon>
        <taxon>Viridiplantae</taxon>
        <taxon>Streptophyta</taxon>
        <taxon>Embryophyta</taxon>
        <taxon>Tracheophyta</taxon>
        <taxon>Spermatophyta</taxon>
        <taxon>Magnoliopsida</taxon>
        <taxon>eudicotyledons</taxon>
        <taxon>Gunneridae</taxon>
        <taxon>Pentapetalae</taxon>
        <taxon>rosids</taxon>
        <taxon>fabids</taxon>
        <taxon>Malpighiales</taxon>
        <taxon>Erythroxylaceae</taxon>
        <taxon>Erythroxylum</taxon>
    </lineage>
</organism>
<keyword evidence="6 9" id="KW-0326">Glycosidase</keyword>
<dbReference type="FunFam" id="2.160.20.10:FF:000004">
    <property type="entry name" value="Pectin lyase-like superfamily protein"/>
    <property type="match status" value="1"/>
</dbReference>
<dbReference type="GO" id="GO:0071555">
    <property type="term" value="P:cell wall organization"/>
    <property type="evidence" value="ECO:0007669"/>
    <property type="project" value="UniProtKB-KW"/>
</dbReference>
<comment type="caution">
    <text evidence="11">The sequence shown here is derived from an EMBL/GenBank/DDBJ whole genome shotgun (WGS) entry which is preliminary data.</text>
</comment>
<evidence type="ECO:0008006" key="13">
    <source>
        <dbReference type="Google" id="ProtNLM"/>
    </source>
</evidence>
<comment type="subcellular location">
    <subcellularLocation>
        <location evidence="1">Secreted</location>
        <location evidence="1">Cell wall</location>
    </subcellularLocation>
</comment>
<evidence type="ECO:0000313" key="11">
    <source>
        <dbReference type="EMBL" id="KAJ8899102.1"/>
    </source>
</evidence>
<dbReference type="Pfam" id="PF00295">
    <property type="entry name" value="Glyco_hydro_28"/>
    <property type="match status" value="1"/>
</dbReference>
<accession>A0AAV8UCS2</accession>
<feature type="active site" evidence="8">
    <location>
        <position position="295"/>
    </location>
</feature>
<evidence type="ECO:0000256" key="7">
    <source>
        <dbReference type="ARBA" id="ARBA00023316"/>
    </source>
</evidence>
<proteinExistence type="inferred from homology"/>
<dbReference type="InterPro" id="IPR012334">
    <property type="entry name" value="Pectin_lyas_fold"/>
</dbReference>
<dbReference type="InterPro" id="IPR006626">
    <property type="entry name" value="PbH1"/>
</dbReference>
<dbReference type="InterPro" id="IPR000743">
    <property type="entry name" value="Glyco_hydro_28"/>
</dbReference>
<dbReference type="SUPFAM" id="SSF51126">
    <property type="entry name" value="Pectin lyase-like"/>
    <property type="match status" value="1"/>
</dbReference>
<evidence type="ECO:0000256" key="1">
    <source>
        <dbReference type="ARBA" id="ARBA00004191"/>
    </source>
</evidence>
<dbReference type="InterPro" id="IPR011050">
    <property type="entry name" value="Pectin_lyase_fold/virulence"/>
</dbReference>
<dbReference type="GO" id="GO:0004650">
    <property type="term" value="F:polygalacturonase activity"/>
    <property type="evidence" value="ECO:0007669"/>
    <property type="project" value="InterPro"/>
</dbReference>
<gene>
    <name evidence="11" type="ORF">K2173_010255</name>
</gene>
<keyword evidence="5 9" id="KW-0378">Hydrolase</keyword>
<keyword evidence="12" id="KW-1185">Reference proteome</keyword>
<protein>
    <recommendedName>
        <fullName evidence="13">Exopolygalacturonase</fullName>
    </recommendedName>
</protein>
<feature type="signal peptide" evidence="10">
    <location>
        <begin position="1"/>
        <end position="26"/>
    </location>
</feature>
<dbReference type="GO" id="GO:0005975">
    <property type="term" value="P:carbohydrate metabolic process"/>
    <property type="evidence" value="ECO:0007669"/>
    <property type="project" value="InterPro"/>
</dbReference>
<dbReference type="Proteomes" id="UP001159364">
    <property type="component" value="Linkage Group LG08"/>
</dbReference>
<evidence type="ECO:0000256" key="4">
    <source>
        <dbReference type="ARBA" id="ARBA00022525"/>
    </source>
</evidence>
<dbReference type="AlphaFoldDB" id="A0AAV8UCS2"/>
<evidence type="ECO:0000256" key="3">
    <source>
        <dbReference type="ARBA" id="ARBA00022512"/>
    </source>
</evidence>
<dbReference type="SMART" id="SM00710">
    <property type="entry name" value="PbH1"/>
    <property type="match status" value="6"/>
</dbReference>
<name>A0AAV8UCS2_9ROSI</name>
<evidence type="ECO:0000256" key="5">
    <source>
        <dbReference type="ARBA" id="ARBA00022801"/>
    </source>
</evidence>
<dbReference type="EMBL" id="JAIWQS010000008">
    <property type="protein sequence ID" value="KAJ8899102.1"/>
    <property type="molecule type" value="Genomic_DNA"/>
</dbReference>
<sequence length="449" mass="47890">MAILGRRDVKTVLVLGIATLFWVAEGAPYRQFCSGDRRDLVEISNATEPINNSTAAVNGTATVNNGNAGNANTVNNNGVFDVTTYGAKADDKTINTMAFMKTWVAACKNSTGTAKVFVPEGTFVTGPVVFQGPCLNPVIFEVKGTIKATTDPSDYAEDSWFLFQIIDGLTITGGGIFDGQGESMWKYNTCKNEHTCVKPPSSIKFQRVNNSIIDGITSLNSKYFHFHITDSSNYTVVNVNITAPANSPNTDGMHISDTSDIKVSDTKIGTGDDCISIGQGVTNAYISNVFCGPGHGLSVGSLGKYPNEKDVHGIFVTNCTLSNTTNGARIKTYAASPPSKASNITYQDIIMESVKNPIIIDQKYSSRSSPEPSKVELSDVHFKNIKGTTISNVAVTLSCSSSVPCKGVELLDINLAFHDPQSQNSTIASQCLNAEFTTGGAQNPPPCPK</sequence>
<feature type="chain" id="PRO_5043451537" description="Exopolygalacturonase" evidence="10">
    <location>
        <begin position="27"/>
        <end position="449"/>
    </location>
</feature>
<evidence type="ECO:0000256" key="8">
    <source>
        <dbReference type="PROSITE-ProRule" id="PRU10052"/>
    </source>
</evidence>
<reference evidence="11 12" key="1">
    <citation type="submission" date="2021-09" db="EMBL/GenBank/DDBJ databases">
        <title>Genomic insights and catalytic innovation underlie evolution of tropane alkaloids biosynthesis.</title>
        <authorList>
            <person name="Wang Y.-J."/>
            <person name="Tian T."/>
            <person name="Huang J.-P."/>
            <person name="Huang S.-X."/>
        </authorList>
    </citation>
    <scope>NUCLEOTIDE SEQUENCE [LARGE SCALE GENOMIC DNA]</scope>
    <source>
        <strain evidence="11">KIB-2018</strain>
        <tissue evidence="11">Leaf</tissue>
    </source>
</reference>
<keyword evidence="10" id="KW-0732">Signal</keyword>
<evidence type="ECO:0000256" key="10">
    <source>
        <dbReference type="SAM" id="SignalP"/>
    </source>
</evidence>
<evidence type="ECO:0000256" key="2">
    <source>
        <dbReference type="ARBA" id="ARBA00008834"/>
    </source>
</evidence>
<keyword evidence="4" id="KW-0964">Secreted</keyword>
<evidence type="ECO:0000256" key="6">
    <source>
        <dbReference type="ARBA" id="ARBA00023295"/>
    </source>
</evidence>
<comment type="similarity">
    <text evidence="2 9">Belongs to the glycosyl hydrolase 28 family.</text>
</comment>
<dbReference type="PROSITE" id="PS00502">
    <property type="entry name" value="POLYGALACTURONASE"/>
    <property type="match status" value="1"/>
</dbReference>
<evidence type="ECO:0000313" key="12">
    <source>
        <dbReference type="Proteomes" id="UP001159364"/>
    </source>
</evidence>